<dbReference type="RefSeq" id="WP_271168008.1">
    <property type="nucleotide sequence ID" value="NZ_BSFI01000007.1"/>
</dbReference>
<feature type="compositionally biased region" description="Low complexity" evidence="1">
    <location>
        <begin position="255"/>
        <end position="279"/>
    </location>
</feature>
<reference evidence="3" key="2">
    <citation type="submission" date="2023-01" db="EMBL/GenBank/DDBJ databases">
        <authorList>
            <person name="Sun Q."/>
            <person name="Evtushenko L."/>
        </authorList>
    </citation>
    <scope>NUCLEOTIDE SEQUENCE</scope>
    <source>
        <strain evidence="3">VKM B-2347</strain>
    </source>
</reference>
<feature type="chain" id="PRO_5040903365" evidence="2">
    <location>
        <begin position="27"/>
        <end position="291"/>
    </location>
</feature>
<gene>
    <name evidence="3" type="ORF">GCM10008179_13950</name>
</gene>
<proteinExistence type="predicted"/>
<evidence type="ECO:0000313" key="4">
    <source>
        <dbReference type="Proteomes" id="UP001143372"/>
    </source>
</evidence>
<keyword evidence="4" id="KW-1185">Reference proteome</keyword>
<evidence type="ECO:0000256" key="1">
    <source>
        <dbReference type="SAM" id="MobiDB-lite"/>
    </source>
</evidence>
<sequence>MSINHRASALLGVAASVLGGAAFAVAAPADVPSAPGAEQATALVSDGVQPKAESDPTCPKIVVEPDGGVFPRRDDAYKATVEGIARDCADLGAETILKVAVVGEGERDSKDGPSWFNAPLRLAVKDAEGKPVETRKMKVRVQLPTGVQKVSFNHLEENVSLPPVEGGYANWTVVVGFDPSGGGAERPAKAVRRQAPRRAAARVRAPAPLPPVATGAAAVIRPAAEPVASTTMFQKLAADRTARQIRAREAQSQKARQQQLAARVPQARPAVAPRPQSASPQPPARVRTASE</sequence>
<feature type="signal peptide" evidence="2">
    <location>
        <begin position="1"/>
        <end position="26"/>
    </location>
</feature>
<dbReference type="Proteomes" id="UP001143372">
    <property type="component" value="Unassembled WGS sequence"/>
</dbReference>
<reference evidence="3" key="1">
    <citation type="journal article" date="2014" name="Int. J. Syst. Evol. Microbiol.">
        <title>Complete genome sequence of Corynebacterium casei LMG S-19264T (=DSM 44701T), isolated from a smear-ripened cheese.</title>
        <authorList>
            <consortium name="US DOE Joint Genome Institute (JGI-PGF)"/>
            <person name="Walter F."/>
            <person name="Albersmeier A."/>
            <person name="Kalinowski J."/>
            <person name="Ruckert C."/>
        </authorList>
    </citation>
    <scope>NUCLEOTIDE SEQUENCE</scope>
    <source>
        <strain evidence="3">VKM B-2347</strain>
    </source>
</reference>
<feature type="region of interest" description="Disordered" evidence="1">
    <location>
        <begin position="244"/>
        <end position="291"/>
    </location>
</feature>
<organism evidence="3 4">
    <name type="scientific">Hansschlegelia plantiphila</name>
    <dbReference type="NCBI Taxonomy" id="374655"/>
    <lineage>
        <taxon>Bacteria</taxon>
        <taxon>Pseudomonadati</taxon>
        <taxon>Pseudomonadota</taxon>
        <taxon>Alphaproteobacteria</taxon>
        <taxon>Hyphomicrobiales</taxon>
        <taxon>Methylopilaceae</taxon>
        <taxon>Hansschlegelia</taxon>
    </lineage>
</organism>
<evidence type="ECO:0000256" key="2">
    <source>
        <dbReference type="SAM" id="SignalP"/>
    </source>
</evidence>
<dbReference type="EMBL" id="BSFI01000007">
    <property type="protein sequence ID" value="GLK67757.1"/>
    <property type="molecule type" value="Genomic_DNA"/>
</dbReference>
<keyword evidence="2" id="KW-0732">Signal</keyword>
<dbReference type="AlphaFoldDB" id="A0A9W6IZ83"/>
<comment type="caution">
    <text evidence="3">The sequence shown here is derived from an EMBL/GenBank/DDBJ whole genome shotgun (WGS) entry which is preliminary data.</text>
</comment>
<evidence type="ECO:0000313" key="3">
    <source>
        <dbReference type="EMBL" id="GLK67757.1"/>
    </source>
</evidence>
<protein>
    <submittedName>
        <fullName evidence="3">Uncharacterized protein</fullName>
    </submittedName>
</protein>
<name>A0A9W6IZ83_9HYPH</name>
<accession>A0A9W6IZ83</accession>